<keyword evidence="1" id="KW-1133">Transmembrane helix</keyword>
<name>A0A5N6Y9Y8_9EURO</name>
<dbReference type="AlphaFoldDB" id="A0A5N6Y9Y8"/>
<keyword evidence="1" id="KW-0472">Membrane</keyword>
<accession>A0A5N6Y9Y8</accession>
<protein>
    <submittedName>
        <fullName evidence="2">Uncharacterized protein</fullName>
    </submittedName>
</protein>
<dbReference type="EMBL" id="ML737139">
    <property type="protein sequence ID" value="KAE8341643.1"/>
    <property type="molecule type" value="Genomic_DNA"/>
</dbReference>
<evidence type="ECO:0000256" key="1">
    <source>
        <dbReference type="SAM" id="Phobius"/>
    </source>
</evidence>
<feature type="transmembrane region" description="Helical" evidence="1">
    <location>
        <begin position="46"/>
        <end position="67"/>
    </location>
</feature>
<sequence>MEVVFAFLPLMQKSQEEPVLNSPSATLCPVTLFCLFFLSDFYFISIYFYFYFYFLFSLSSLSPLMMYP</sequence>
<keyword evidence="1" id="KW-0812">Transmembrane</keyword>
<organism evidence="2">
    <name type="scientific">Aspergillus arachidicola</name>
    <dbReference type="NCBI Taxonomy" id="656916"/>
    <lineage>
        <taxon>Eukaryota</taxon>
        <taxon>Fungi</taxon>
        <taxon>Dikarya</taxon>
        <taxon>Ascomycota</taxon>
        <taxon>Pezizomycotina</taxon>
        <taxon>Eurotiomycetes</taxon>
        <taxon>Eurotiomycetidae</taxon>
        <taxon>Eurotiales</taxon>
        <taxon>Aspergillaceae</taxon>
        <taxon>Aspergillus</taxon>
        <taxon>Aspergillus subgen. Circumdati</taxon>
    </lineage>
</organism>
<dbReference type="Proteomes" id="UP000325558">
    <property type="component" value="Unassembled WGS sequence"/>
</dbReference>
<reference evidence="2" key="1">
    <citation type="submission" date="2019-04" db="EMBL/GenBank/DDBJ databases">
        <title>Friends and foes A comparative genomics study of 23 Aspergillus species from section Flavi.</title>
        <authorList>
            <consortium name="DOE Joint Genome Institute"/>
            <person name="Kjaerbolling I."/>
            <person name="Vesth T."/>
            <person name="Frisvad J.C."/>
            <person name="Nybo J.L."/>
            <person name="Theobald S."/>
            <person name="Kildgaard S."/>
            <person name="Isbrandt T."/>
            <person name="Kuo A."/>
            <person name="Sato A."/>
            <person name="Lyhne E.K."/>
            <person name="Kogle M.E."/>
            <person name="Wiebenga A."/>
            <person name="Kun R.S."/>
            <person name="Lubbers R.J."/>
            <person name="Makela M.R."/>
            <person name="Barry K."/>
            <person name="Chovatia M."/>
            <person name="Clum A."/>
            <person name="Daum C."/>
            <person name="Haridas S."/>
            <person name="He G."/>
            <person name="LaButti K."/>
            <person name="Lipzen A."/>
            <person name="Mondo S."/>
            <person name="Riley R."/>
            <person name="Salamov A."/>
            <person name="Simmons B.A."/>
            <person name="Magnuson J.K."/>
            <person name="Henrissat B."/>
            <person name="Mortensen U.H."/>
            <person name="Larsen T.O."/>
            <person name="Devries R.P."/>
            <person name="Grigoriev I.V."/>
            <person name="Machida M."/>
            <person name="Baker S.E."/>
            <person name="Andersen M.R."/>
        </authorList>
    </citation>
    <scope>NUCLEOTIDE SEQUENCE</scope>
    <source>
        <strain evidence="2">CBS 117612</strain>
    </source>
</reference>
<proteinExistence type="predicted"/>
<evidence type="ECO:0000313" key="2">
    <source>
        <dbReference type="EMBL" id="KAE8341643.1"/>
    </source>
</evidence>
<gene>
    <name evidence="2" type="ORF">BDV24DRAFT_131770</name>
</gene>